<sequence>MTRQEAFARSRATSRSISRRLVLAAVGALIAATAILPGSAGAQEYPSKPVRIIVPFAAGGPADVYARFIAQRLQDALKQSFVVEDRPGGGSLIGTEAVAKSAPDGYTLLMMSNTHTVNESLFAASAKPYQLMRDFAPVAPINYSDLVLVARPGLQVNNLGDLVKLAKAKPGTLTYASSGPGTPYHMAGELFKAMTGTSILHVPYKGSSGARTDVLGGQVDMMFDAVPTMVDFIRSGKVKALGTSGKAKSTVMPELPTIAEAGVPNYEAVIWLGIMAPANTPPAIVNKLNAEINKIAVDPEVVSAWGKKGAIAMKMTPAEFGKFMNDDIAKWAQIVKISGAKPDQ</sequence>
<proteinExistence type="inferred from homology"/>
<dbReference type="InterPro" id="IPR042100">
    <property type="entry name" value="Bug_dom1"/>
</dbReference>
<dbReference type="PIRSF" id="PIRSF017082">
    <property type="entry name" value="YflP"/>
    <property type="match status" value="1"/>
</dbReference>
<dbReference type="InterPro" id="IPR005064">
    <property type="entry name" value="BUG"/>
</dbReference>
<dbReference type="PROSITE" id="PS51318">
    <property type="entry name" value="TAT"/>
    <property type="match status" value="1"/>
</dbReference>
<protein>
    <submittedName>
        <fullName evidence="2">Tripartite-type tricarboxylate transporter, receptor component TctC</fullName>
    </submittedName>
</protein>
<gene>
    <name evidence="2" type="ORF">SAMN06265795_11626</name>
</gene>
<name>A0A239KKD7_9BURK</name>
<evidence type="ECO:0000313" key="3">
    <source>
        <dbReference type="Proteomes" id="UP000198284"/>
    </source>
</evidence>
<dbReference type="AlphaFoldDB" id="A0A239KKD7"/>
<dbReference type="EMBL" id="FZOT01000016">
    <property type="protein sequence ID" value="SNT18152.1"/>
    <property type="molecule type" value="Genomic_DNA"/>
</dbReference>
<dbReference type="SUPFAM" id="SSF53850">
    <property type="entry name" value="Periplasmic binding protein-like II"/>
    <property type="match status" value="1"/>
</dbReference>
<dbReference type="CDD" id="cd13578">
    <property type="entry name" value="PBP2_Bug27"/>
    <property type="match status" value="1"/>
</dbReference>
<accession>A0A239KKD7</accession>
<evidence type="ECO:0000256" key="1">
    <source>
        <dbReference type="ARBA" id="ARBA00006987"/>
    </source>
</evidence>
<keyword evidence="3" id="KW-1185">Reference proteome</keyword>
<dbReference type="PANTHER" id="PTHR42928:SF5">
    <property type="entry name" value="BLR1237 PROTEIN"/>
    <property type="match status" value="1"/>
</dbReference>
<dbReference type="Gene3D" id="3.40.190.10">
    <property type="entry name" value="Periplasmic binding protein-like II"/>
    <property type="match status" value="1"/>
</dbReference>
<dbReference type="RefSeq" id="WP_089400914.1">
    <property type="nucleotide sequence ID" value="NZ_FZOT01000016.1"/>
</dbReference>
<dbReference type="Proteomes" id="UP000198284">
    <property type="component" value="Unassembled WGS sequence"/>
</dbReference>
<dbReference type="InterPro" id="IPR006311">
    <property type="entry name" value="TAT_signal"/>
</dbReference>
<reference evidence="2 3" key="1">
    <citation type="submission" date="2017-06" db="EMBL/GenBank/DDBJ databases">
        <authorList>
            <person name="Kim H.J."/>
            <person name="Triplett B.A."/>
        </authorList>
    </citation>
    <scope>NUCLEOTIDE SEQUENCE [LARGE SCALE GENOMIC DNA]</scope>
    <source>
        <strain evidence="2 3">U15</strain>
    </source>
</reference>
<evidence type="ECO:0000313" key="2">
    <source>
        <dbReference type="EMBL" id="SNT18152.1"/>
    </source>
</evidence>
<organism evidence="2 3">
    <name type="scientific">Noviherbaspirillum humi</name>
    <dbReference type="NCBI Taxonomy" id="1688639"/>
    <lineage>
        <taxon>Bacteria</taxon>
        <taxon>Pseudomonadati</taxon>
        <taxon>Pseudomonadota</taxon>
        <taxon>Betaproteobacteria</taxon>
        <taxon>Burkholderiales</taxon>
        <taxon>Oxalobacteraceae</taxon>
        <taxon>Noviherbaspirillum</taxon>
    </lineage>
</organism>
<dbReference type="OrthoDB" id="8678477at2"/>
<dbReference type="Gene3D" id="3.40.190.150">
    <property type="entry name" value="Bordetella uptake gene, domain 1"/>
    <property type="match status" value="1"/>
</dbReference>
<comment type="similarity">
    <text evidence="1">Belongs to the UPF0065 (bug) family.</text>
</comment>
<dbReference type="Pfam" id="PF03401">
    <property type="entry name" value="TctC"/>
    <property type="match status" value="1"/>
</dbReference>
<dbReference type="PANTHER" id="PTHR42928">
    <property type="entry name" value="TRICARBOXYLATE-BINDING PROTEIN"/>
    <property type="match status" value="1"/>
</dbReference>
<keyword evidence="2" id="KW-0675">Receptor</keyword>